<keyword evidence="3" id="KW-1185">Reference proteome</keyword>
<dbReference type="OrthoDB" id="419770at2759"/>
<gene>
    <name evidence="2" type="ORF">BDV29DRAFT_156393</name>
</gene>
<dbReference type="EMBL" id="ML732205">
    <property type="protein sequence ID" value="KAB8074741.1"/>
    <property type="molecule type" value="Genomic_DNA"/>
</dbReference>
<accession>A0A5N5X1U0</accession>
<dbReference type="AlphaFoldDB" id="A0A5N5X1U0"/>
<feature type="region of interest" description="Disordered" evidence="1">
    <location>
        <begin position="526"/>
        <end position="560"/>
    </location>
</feature>
<feature type="compositionally biased region" description="Polar residues" evidence="1">
    <location>
        <begin position="276"/>
        <end position="292"/>
    </location>
</feature>
<name>A0A5N5X1U0_9EURO</name>
<evidence type="ECO:0000313" key="3">
    <source>
        <dbReference type="Proteomes" id="UP000326565"/>
    </source>
</evidence>
<feature type="compositionally biased region" description="Polar residues" evidence="1">
    <location>
        <begin position="529"/>
        <end position="538"/>
    </location>
</feature>
<feature type="compositionally biased region" description="Polar residues" evidence="1">
    <location>
        <begin position="479"/>
        <end position="498"/>
    </location>
</feature>
<evidence type="ECO:0000313" key="2">
    <source>
        <dbReference type="EMBL" id="KAB8074741.1"/>
    </source>
</evidence>
<feature type="region of interest" description="Disordered" evidence="1">
    <location>
        <begin position="626"/>
        <end position="645"/>
    </location>
</feature>
<sequence length="659" mass="73943">MAHRRQGLSRTLPKDFTFPSIGEPRTPERHSVQLDIPPPPPRHASCRLRKSRVRSGMNVFAQAEYDLSTFHPNSSDIPLPSIEFPSRDTTDTQPCLTIPTSNDRFLAPPRDRVALKTPPAQIRAAPVESKPTGGWSTFDSQTIGDTIERPESACSQVSDSSVSSIETFASQRSVGGSCTSLESDSYDPFFHLEIPPKHVEPTPMPKFQRNRFPARERWTLDMDNHIWNTYQLYLEDPTITPFKMTPGSIPPLGVTHRVAREAKKTWERRRLRLNKQFPSTSQQCSSGDSTPTPRAGTPKAVWPKSEASTRRRLKLLCKRKFSIAPHYQRMMMSRSPTPILDMLSRSSRESSQAEVPTSSTAVYATRDLGISLVSSSVPGPLTQLAMEEPSPKDSCSEWFSQPVPSNPPHVAVDPFANRPFSFDEQGMAPRLGSPFTYHTWGYNNSRKRAHRHTPRARRETIHVTGSRLRSPPRMDLLSNVDNQNNTHASSATSESPNEAETRRNLDELFRQGKLNDIGQRRVRIRNRGATMSSVNTRGIDQLFSPPSSSSRNEESQPVEKSVAHLRNLGGEAIKRLGSPFKVELPKNLGDSPARFIRHAPSRSEPFARGLWPQPRQAPQGIQVGGQEMSTTLPYDPTEPGLSDAERIKRQILNMSYSRR</sequence>
<feature type="region of interest" description="Disordered" evidence="1">
    <location>
        <begin position="1"/>
        <end position="44"/>
    </location>
</feature>
<feature type="region of interest" description="Disordered" evidence="1">
    <location>
        <begin position="446"/>
        <end position="501"/>
    </location>
</feature>
<evidence type="ECO:0000256" key="1">
    <source>
        <dbReference type="SAM" id="MobiDB-lite"/>
    </source>
</evidence>
<feature type="compositionally biased region" description="Basic residues" evidence="1">
    <location>
        <begin position="446"/>
        <end position="455"/>
    </location>
</feature>
<reference evidence="2 3" key="1">
    <citation type="submission" date="2019-04" db="EMBL/GenBank/DDBJ databases">
        <title>Friends and foes A comparative genomics study of 23 Aspergillus species from section Flavi.</title>
        <authorList>
            <consortium name="DOE Joint Genome Institute"/>
            <person name="Kjaerbolling I."/>
            <person name="Vesth T."/>
            <person name="Frisvad J.C."/>
            <person name="Nybo J.L."/>
            <person name="Theobald S."/>
            <person name="Kildgaard S."/>
            <person name="Isbrandt T."/>
            <person name="Kuo A."/>
            <person name="Sato A."/>
            <person name="Lyhne E.K."/>
            <person name="Kogle M.E."/>
            <person name="Wiebenga A."/>
            <person name="Kun R.S."/>
            <person name="Lubbers R.J."/>
            <person name="Makela M.R."/>
            <person name="Barry K."/>
            <person name="Chovatia M."/>
            <person name="Clum A."/>
            <person name="Daum C."/>
            <person name="Haridas S."/>
            <person name="He G."/>
            <person name="LaButti K."/>
            <person name="Lipzen A."/>
            <person name="Mondo S."/>
            <person name="Riley R."/>
            <person name="Salamov A."/>
            <person name="Simmons B.A."/>
            <person name="Magnuson J.K."/>
            <person name="Henrissat B."/>
            <person name="Mortensen U.H."/>
            <person name="Larsen T.O."/>
            <person name="Devries R.P."/>
            <person name="Grigoriev I.V."/>
            <person name="Machida M."/>
            <person name="Baker S.E."/>
            <person name="Andersen M.R."/>
        </authorList>
    </citation>
    <scope>NUCLEOTIDE SEQUENCE [LARGE SCALE GENOMIC DNA]</scope>
    <source>
        <strain evidence="2 3">CBS 151.66</strain>
    </source>
</reference>
<protein>
    <submittedName>
        <fullName evidence="2">Uncharacterized protein</fullName>
    </submittedName>
</protein>
<dbReference type="Proteomes" id="UP000326565">
    <property type="component" value="Unassembled WGS sequence"/>
</dbReference>
<proteinExistence type="predicted"/>
<organism evidence="2 3">
    <name type="scientific">Aspergillus leporis</name>
    <dbReference type="NCBI Taxonomy" id="41062"/>
    <lineage>
        <taxon>Eukaryota</taxon>
        <taxon>Fungi</taxon>
        <taxon>Dikarya</taxon>
        <taxon>Ascomycota</taxon>
        <taxon>Pezizomycotina</taxon>
        <taxon>Eurotiomycetes</taxon>
        <taxon>Eurotiomycetidae</taxon>
        <taxon>Eurotiales</taxon>
        <taxon>Aspergillaceae</taxon>
        <taxon>Aspergillus</taxon>
        <taxon>Aspergillus subgen. Circumdati</taxon>
    </lineage>
</organism>
<feature type="region of interest" description="Disordered" evidence="1">
    <location>
        <begin position="271"/>
        <end position="307"/>
    </location>
</feature>